<feature type="transmembrane region" description="Helical" evidence="1">
    <location>
        <begin position="167"/>
        <end position="185"/>
    </location>
</feature>
<dbReference type="SUPFAM" id="SSF48726">
    <property type="entry name" value="Immunoglobulin"/>
    <property type="match status" value="1"/>
</dbReference>
<dbReference type="KEGG" id="bspl:114869368"/>
<accession>A0A6P7PGE3</accession>
<evidence type="ECO:0000313" key="5">
    <source>
        <dbReference type="RefSeq" id="XP_029029406.1"/>
    </source>
</evidence>
<evidence type="ECO:0000313" key="3">
    <source>
        <dbReference type="Proteomes" id="UP000515150"/>
    </source>
</evidence>
<dbReference type="GeneID" id="114869368"/>
<name>A0A6P7PGE3_BETSP</name>
<keyword evidence="1" id="KW-0812">Transmembrane</keyword>
<dbReference type="InterPro" id="IPR036179">
    <property type="entry name" value="Ig-like_dom_sf"/>
</dbReference>
<gene>
    <name evidence="4 5" type="primary">LOC114869368</name>
</gene>
<evidence type="ECO:0000256" key="2">
    <source>
        <dbReference type="SAM" id="SignalP"/>
    </source>
</evidence>
<keyword evidence="1" id="KW-0472">Membrane</keyword>
<evidence type="ECO:0000313" key="4">
    <source>
        <dbReference type="RefSeq" id="XP_029029397.1"/>
    </source>
</evidence>
<organism evidence="3 5">
    <name type="scientific">Betta splendens</name>
    <name type="common">Siamese fighting fish</name>
    <dbReference type="NCBI Taxonomy" id="158456"/>
    <lineage>
        <taxon>Eukaryota</taxon>
        <taxon>Metazoa</taxon>
        <taxon>Chordata</taxon>
        <taxon>Craniata</taxon>
        <taxon>Vertebrata</taxon>
        <taxon>Euteleostomi</taxon>
        <taxon>Actinopterygii</taxon>
        <taxon>Neopterygii</taxon>
        <taxon>Teleostei</taxon>
        <taxon>Neoteleostei</taxon>
        <taxon>Acanthomorphata</taxon>
        <taxon>Anabantaria</taxon>
        <taxon>Anabantiformes</taxon>
        <taxon>Anabantoidei</taxon>
        <taxon>Osphronemidae</taxon>
        <taxon>Betta</taxon>
    </lineage>
</organism>
<sequence length="205" mass="23747">MIRVLLLVLTSVCGRFAMETAPVFYQMEENDHITVSWDSHTNTDLSLTSLICLSRLDGIKVLYQMVRGLEDPKSVHKQFSRRVLLDRNALKEGRLRLHLFLLTAEDSGDYWCDLIAHYNRKTRKWGIQATVHFILNVTQNICEKIKSSEDMSLEPGATWQLPEPQQTLIWVVILLLTAVTGAVVLRRQRGSRREVLYKWRREAPV</sequence>
<dbReference type="RefSeq" id="XP_029029397.1">
    <property type="nucleotide sequence ID" value="XM_029173564.3"/>
</dbReference>
<feature type="chain" id="PRO_5044651901" evidence="2">
    <location>
        <begin position="18"/>
        <end position="205"/>
    </location>
</feature>
<dbReference type="AlphaFoldDB" id="A0A6P7PGE3"/>
<keyword evidence="2" id="KW-0732">Signal</keyword>
<dbReference type="Gene3D" id="2.60.40.10">
    <property type="entry name" value="Immunoglobulins"/>
    <property type="match status" value="1"/>
</dbReference>
<reference evidence="4 5" key="1">
    <citation type="submission" date="2025-04" db="UniProtKB">
        <authorList>
            <consortium name="RefSeq"/>
        </authorList>
    </citation>
    <scope>IDENTIFICATION</scope>
</reference>
<dbReference type="RefSeq" id="XP_029029406.1">
    <property type="nucleotide sequence ID" value="XM_029173573.3"/>
</dbReference>
<dbReference type="Proteomes" id="UP000515150">
    <property type="component" value="Chromosome 2"/>
</dbReference>
<dbReference type="OrthoDB" id="10012075at2759"/>
<proteinExistence type="predicted"/>
<dbReference type="InterPro" id="IPR013783">
    <property type="entry name" value="Ig-like_fold"/>
</dbReference>
<keyword evidence="1" id="KW-1133">Transmembrane helix</keyword>
<feature type="signal peptide" evidence="2">
    <location>
        <begin position="1"/>
        <end position="17"/>
    </location>
</feature>
<protein>
    <submittedName>
        <fullName evidence="4 5">Uncharacterized protein LOC114869368 isoform X1</fullName>
    </submittedName>
</protein>
<keyword evidence="3" id="KW-1185">Reference proteome</keyword>
<evidence type="ECO:0000256" key="1">
    <source>
        <dbReference type="SAM" id="Phobius"/>
    </source>
</evidence>